<dbReference type="Pfam" id="PF00571">
    <property type="entry name" value="CBS"/>
    <property type="match status" value="2"/>
</dbReference>
<dbReference type="SUPFAM" id="SSF56176">
    <property type="entry name" value="FAD-binding/transporter-associated domain-like"/>
    <property type="match status" value="1"/>
</dbReference>
<comment type="similarity">
    <text evidence="2">Belongs to the UPF0053 family.</text>
</comment>
<dbReference type="Proteomes" id="UP001139179">
    <property type="component" value="Unassembled WGS sequence"/>
</dbReference>
<feature type="domain" description="CBS" evidence="11">
    <location>
        <begin position="207"/>
        <end position="268"/>
    </location>
</feature>
<dbReference type="Pfam" id="PF01595">
    <property type="entry name" value="CNNM"/>
    <property type="match status" value="1"/>
</dbReference>
<dbReference type="InterPro" id="IPR044751">
    <property type="entry name" value="Ion_transp-like_CBS"/>
</dbReference>
<dbReference type="PANTHER" id="PTHR22777:SF17">
    <property type="entry name" value="UPF0053 PROTEIN SLL0260"/>
    <property type="match status" value="1"/>
</dbReference>
<keyword evidence="3 9" id="KW-0812">Transmembrane</keyword>
<evidence type="ECO:0000256" key="4">
    <source>
        <dbReference type="ARBA" id="ARBA00022737"/>
    </source>
</evidence>
<evidence type="ECO:0000256" key="1">
    <source>
        <dbReference type="ARBA" id="ARBA00004141"/>
    </source>
</evidence>
<feature type="transmembrane region" description="Helical" evidence="10">
    <location>
        <begin position="124"/>
        <end position="147"/>
    </location>
</feature>
<sequence length="414" mass="46966">MDEIPLSMISLFFILLILSAFFSSVETAFSSANKIRLKSYADENRPGAKKALYIIENFDKALSTILVGNNLVNIAAATISAQLATDLFGPSTGVFVSTFVVTILVLIFGEIMPKSFAKEFAEPFSLRVSAILMVLITILTPVTWVFLQLRKAVSLLIRNKQITPSITEEELKVMVQLSEDEGVLNENEKELVHRSLDFDDILVGEILKPRMDIIAINVNQSAEEIKEIFFRERFSRLPVYDGTIDHIIGILSERDFLTAYIQDKNVDIPSLIREPLLVVESMKISSLLPELQKNKIHMAIVIDEFGGTSGLVTLEDILEEIVGEIWDEHDETIKLVKQLDPKTYLFHADYSLDDFARLMNVELPDTSYYTLGGWLVEEFQRIPAKGDEFTYEQLSLQVEETENRRLRLIKVTLH</sequence>
<dbReference type="InterPro" id="IPR002550">
    <property type="entry name" value="CNNM"/>
</dbReference>
<dbReference type="PROSITE" id="PS51846">
    <property type="entry name" value="CNNM"/>
    <property type="match status" value="1"/>
</dbReference>
<comment type="subcellular location">
    <subcellularLocation>
        <location evidence="1">Membrane</location>
        <topology evidence="1">Multi-pass membrane protein</topology>
    </subcellularLocation>
</comment>
<evidence type="ECO:0000256" key="5">
    <source>
        <dbReference type="ARBA" id="ARBA00022989"/>
    </source>
</evidence>
<evidence type="ECO:0000256" key="7">
    <source>
        <dbReference type="ARBA" id="ARBA00023136"/>
    </source>
</evidence>
<evidence type="ECO:0000256" key="2">
    <source>
        <dbReference type="ARBA" id="ARBA00006337"/>
    </source>
</evidence>
<dbReference type="SUPFAM" id="SSF54631">
    <property type="entry name" value="CBS-domain pair"/>
    <property type="match status" value="1"/>
</dbReference>
<evidence type="ECO:0000256" key="9">
    <source>
        <dbReference type="PROSITE-ProRule" id="PRU01193"/>
    </source>
</evidence>
<evidence type="ECO:0000313" key="14">
    <source>
        <dbReference type="Proteomes" id="UP001139179"/>
    </source>
</evidence>
<evidence type="ECO:0000256" key="8">
    <source>
        <dbReference type="PROSITE-ProRule" id="PRU00703"/>
    </source>
</evidence>
<dbReference type="PANTHER" id="PTHR22777">
    <property type="entry name" value="HEMOLYSIN-RELATED"/>
    <property type="match status" value="1"/>
</dbReference>
<dbReference type="GO" id="GO:0005886">
    <property type="term" value="C:plasma membrane"/>
    <property type="evidence" value="ECO:0007669"/>
    <property type="project" value="TreeGrafter"/>
</dbReference>
<evidence type="ECO:0000259" key="12">
    <source>
        <dbReference type="PROSITE" id="PS51846"/>
    </source>
</evidence>
<evidence type="ECO:0000256" key="3">
    <source>
        <dbReference type="ARBA" id="ARBA00022692"/>
    </source>
</evidence>
<feature type="domain" description="CNNM transmembrane" evidence="12">
    <location>
        <begin position="1"/>
        <end position="188"/>
    </location>
</feature>
<dbReference type="InterPro" id="IPR046342">
    <property type="entry name" value="CBS_dom_sf"/>
</dbReference>
<evidence type="ECO:0000256" key="6">
    <source>
        <dbReference type="ARBA" id="ARBA00023122"/>
    </source>
</evidence>
<dbReference type="RefSeq" id="WP_251223904.1">
    <property type="nucleotide sequence ID" value="NZ_JAMBOL010000012.1"/>
</dbReference>
<protein>
    <submittedName>
        <fullName evidence="13">Hemolysin family protein</fullName>
    </submittedName>
</protein>
<reference evidence="13" key="1">
    <citation type="submission" date="2022-05" db="EMBL/GenBank/DDBJ databases">
        <title>Comparative Genomics of Spacecraft Associated Microbes.</title>
        <authorList>
            <person name="Tran M.T."/>
            <person name="Wright A."/>
            <person name="Seuylemezian A."/>
            <person name="Eisen J."/>
            <person name="Coil D."/>
        </authorList>
    </citation>
    <scope>NUCLEOTIDE SEQUENCE</scope>
    <source>
        <strain evidence="13">214.1.1</strain>
    </source>
</reference>
<dbReference type="Gene3D" id="3.30.465.10">
    <property type="match status" value="1"/>
</dbReference>
<dbReference type="SMART" id="SM01091">
    <property type="entry name" value="CorC_HlyC"/>
    <property type="match status" value="1"/>
</dbReference>
<dbReference type="CDD" id="cd04590">
    <property type="entry name" value="CBS_pair_CorC_HlyC_assoc"/>
    <property type="match status" value="1"/>
</dbReference>
<dbReference type="FunFam" id="3.10.580.10:FF:000002">
    <property type="entry name" value="Magnesium/cobalt efflux protein CorC"/>
    <property type="match status" value="1"/>
</dbReference>
<feature type="domain" description="CBS" evidence="11">
    <location>
        <begin position="271"/>
        <end position="331"/>
    </location>
</feature>
<accession>A0A9X2IPE5</accession>
<comment type="caution">
    <text evidence="13">The sequence shown here is derived from an EMBL/GenBank/DDBJ whole genome shotgun (WGS) entry which is preliminary data.</text>
</comment>
<dbReference type="InterPro" id="IPR016169">
    <property type="entry name" value="FAD-bd_PCMH_sub2"/>
</dbReference>
<keyword evidence="7 9" id="KW-0472">Membrane</keyword>
<keyword evidence="5 9" id="KW-1133">Transmembrane helix</keyword>
<dbReference type="InterPro" id="IPR000644">
    <property type="entry name" value="CBS_dom"/>
</dbReference>
<dbReference type="AlphaFoldDB" id="A0A9X2IPE5"/>
<dbReference type="GO" id="GO:0050660">
    <property type="term" value="F:flavin adenine dinucleotide binding"/>
    <property type="evidence" value="ECO:0007669"/>
    <property type="project" value="InterPro"/>
</dbReference>
<organism evidence="13 14">
    <name type="scientific">Halalkalibacter oceani</name>
    <dbReference type="NCBI Taxonomy" id="1653776"/>
    <lineage>
        <taxon>Bacteria</taxon>
        <taxon>Bacillati</taxon>
        <taxon>Bacillota</taxon>
        <taxon>Bacilli</taxon>
        <taxon>Bacillales</taxon>
        <taxon>Bacillaceae</taxon>
        <taxon>Halalkalibacter</taxon>
    </lineage>
</organism>
<keyword evidence="6 8" id="KW-0129">CBS domain</keyword>
<dbReference type="Gene3D" id="3.10.580.10">
    <property type="entry name" value="CBS-domain"/>
    <property type="match status" value="1"/>
</dbReference>
<evidence type="ECO:0000313" key="13">
    <source>
        <dbReference type="EMBL" id="MCM3715145.1"/>
    </source>
</evidence>
<evidence type="ECO:0000256" key="10">
    <source>
        <dbReference type="SAM" id="Phobius"/>
    </source>
</evidence>
<keyword evidence="14" id="KW-1185">Reference proteome</keyword>
<gene>
    <name evidence="13" type="ORF">M3202_13735</name>
</gene>
<feature type="transmembrane region" description="Helical" evidence="10">
    <location>
        <begin position="93"/>
        <end position="112"/>
    </location>
</feature>
<dbReference type="SMART" id="SM00116">
    <property type="entry name" value="CBS"/>
    <property type="match status" value="2"/>
</dbReference>
<evidence type="ECO:0000259" key="11">
    <source>
        <dbReference type="PROSITE" id="PS51371"/>
    </source>
</evidence>
<dbReference type="InterPro" id="IPR036318">
    <property type="entry name" value="FAD-bd_PCMH-like_sf"/>
</dbReference>
<dbReference type="InterPro" id="IPR005170">
    <property type="entry name" value="Transptr-assoc_dom"/>
</dbReference>
<dbReference type="EMBL" id="JAMBOL010000012">
    <property type="protein sequence ID" value="MCM3715145.1"/>
    <property type="molecule type" value="Genomic_DNA"/>
</dbReference>
<dbReference type="Pfam" id="PF03471">
    <property type="entry name" value="CorC_HlyC"/>
    <property type="match status" value="1"/>
</dbReference>
<dbReference type="PROSITE" id="PS51371">
    <property type="entry name" value="CBS"/>
    <property type="match status" value="2"/>
</dbReference>
<proteinExistence type="inferred from homology"/>
<name>A0A9X2IPE5_9BACI</name>
<keyword evidence="4" id="KW-0677">Repeat</keyword>